<dbReference type="InterPro" id="IPR008932">
    <property type="entry name" value="Ribosomal_bL12_oligo"/>
</dbReference>
<dbReference type="InterPro" id="IPR000206">
    <property type="entry name" value="Ribosomal_bL12"/>
</dbReference>
<dbReference type="CDD" id="cd00387">
    <property type="entry name" value="Ribosomal_L7_L12"/>
    <property type="match status" value="1"/>
</dbReference>
<evidence type="ECO:0000256" key="3">
    <source>
        <dbReference type="ARBA" id="ARBA00023274"/>
    </source>
</evidence>
<feature type="domain" description="Large ribosomal subunit protein bL12 C-terminal" evidence="4">
    <location>
        <begin position="125"/>
        <end position="192"/>
    </location>
</feature>
<keyword evidence="7" id="KW-1185">Reference proteome</keyword>
<evidence type="ECO:0000313" key="7">
    <source>
        <dbReference type="Proteomes" id="UP001642483"/>
    </source>
</evidence>
<keyword evidence="3" id="KW-0687">Ribonucleoprotein</keyword>
<organism evidence="6 7">
    <name type="scientific">Clavelina lepadiformis</name>
    <name type="common">Light-bulb sea squirt</name>
    <name type="synonym">Ascidia lepadiformis</name>
    <dbReference type="NCBI Taxonomy" id="159417"/>
    <lineage>
        <taxon>Eukaryota</taxon>
        <taxon>Metazoa</taxon>
        <taxon>Chordata</taxon>
        <taxon>Tunicata</taxon>
        <taxon>Ascidiacea</taxon>
        <taxon>Aplousobranchia</taxon>
        <taxon>Clavelinidae</taxon>
        <taxon>Clavelina</taxon>
    </lineage>
</organism>
<dbReference type="InterPro" id="IPR013823">
    <property type="entry name" value="Ribosomal_bL12_C"/>
</dbReference>
<evidence type="ECO:0008006" key="8">
    <source>
        <dbReference type="Google" id="ProtNLM"/>
    </source>
</evidence>
<dbReference type="Gene3D" id="3.30.1390.10">
    <property type="match status" value="1"/>
</dbReference>
<keyword evidence="2" id="KW-0689">Ribosomal protein</keyword>
<comment type="caution">
    <text evidence="6">The sequence shown here is derived from an EMBL/GenBank/DDBJ whole genome shotgun (WGS) entry which is preliminary data.</text>
</comment>
<evidence type="ECO:0000256" key="2">
    <source>
        <dbReference type="ARBA" id="ARBA00022980"/>
    </source>
</evidence>
<gene>
    <name evidence="6" type="ORF">CVLEPA_LOCUS3128</name>
</gene>
<evidence type="ECO:0000256" key="1">
    <source>
        <dbReference type="ARBA" id="ARBA00007197"/>
    </source>
</evidence>
<sequence length="193" mass="21305">MSRVCKILMRFRHQATARPSPLKYTFRSNPVMCCTSRRLASNAAALQEEIPAPPLGSEKYYEPKIVKLVDEISSLTLREVADLNELLKSTLNIKDVAVVAAAPGVAAASAEEKQEEEKVPERTEFAIKLVGFQASDKIKVIKALKAVKTSLNLVQAKKLVESIPQVIMEEVAKEECEEIKRTLEEAGGKVELV</sequence>
<dbReference type="EMBL" id="CAWYQH010000002">
    <property type="protein sequence ID" value="CAK8673332.1"/>
    <property type="molecule type" value="Genomic_DNA"/>
</dbReference>
<protein>
    <recommendedName>
        <fullName evidence="8">Mitochondrial ribosomal protein L12</fullName>
    </recommendedName>
</protein>
<evidence type="ECO:0000259" key="5">
    <source>
        <dbReference type="Pfam" id="PF16320"/>
    </source>
</evidence>
<accession>A0ABP0F0T8</accession>
<feature type="domain" description="Large ribosomal subunit protein bL12 oligomerization" evidence="5">
    <location>
        <begin position="64"/>
        <end position="110"/>
    </location>
</feature>
<dbReference type="SUPFAM" id="SSF54736">
    <property type="entry name" value="ClpS-like"/>
    <property type="match status" value="1"/>
</dbReference>
<dbReference type="InterPro" id="IPR014719">
    <property type="entry name" value="Ribosomal_bL12_C/ClpS-like"/>
</dbReference>
<comment type="similarity">
    <text evidence="1">Belongs to the bacterial ribosomal protein bL12 family.</text>
</comment>
<evidence type="ECO:0000313" key="6">
    <source>
        <dbReference type="EMBL" id="CAK8673332.1"/>
    </source>
</evidence>
<dbReference type="PANTHER" id="PTHR45987:SF4">
    <property type="entry name" value="LARGE RIBOSOMAL SUBUNIT PROTEIN BL12M"/>
    <property type="match status" value="1"/>
</dbReference>
<dbReference type="Pfam" id="PF16320">
    <property type="entry name" value="Ribosomal_L12_N"/>
    <property type="match status" value="1"/>
</dbReference>
<dbReference type="Gene3D" id="1.20.5.710">
    <property type="entry name" value="Single helix bin"/>
    <property type="match status" value="1"/>
</dbReference>
<proteinExistence type="inferred from homology"/>
<evidence type="ECO:0000259" key="4">
    <source>
        <dbReference type="Pfam" id="PF00542"/>
    </source>
</evidence>
<reference evidence="6 7" key="1">
    <citation type="submission" date="2024-02" db="EMBL/GenBank/DDBJ databases">
        <authorList>
            <person name="Daric V."/>
            <person name="Darras S."/>
        </authorList>
    </citation>
    <scope>NUCLEOTIDE SEQUENCE [LARGE SCALE GENOMIC DNA]</scope>
</reference>
<name>A0ABP0F0T8_CLALP</name>
<dbReference type="Pfam" id="PF00542">
    <property type="entry name" value="Ribosomal_L12"/>
    <property type="match status" value="1"/>
</dbReference>
<dbReference type="InterPro" id="IPR036235">
    <property type="entry name" value="Ribosomal_bL12_oligo_N_sf"/>
</dbReference>
<dbReference type="Proteomes" id="UP001642483">
    <property type="component" value="Unassembled WGS sequence"/>
</dbReference>
<dbReference type="SUPFAM" id="SSF48300">
    <property type="entry name" value="Ribosomal protein L7/12, oligomerisation (N-terminal) domain"/>
    <property type="match status" value="1"/>
</dbReference>
<dbReference type="PANTHER" id="PTHR45987">
    <property type="entry name" value="39S RIBOSOMAL PROTEIN L12"/>
    <property type="match status" value="1"/>
</dbReference>
<dbReference type="HAMAP" id="MF_00368">
    <property type="entry name" value="Ribosomal_bL12"/>
    <property type="match status" value="1"/>
</dbReference>